<name>A0A078I023_BRANA</name>
<organism evidence="1 2">
    <name type="scientific">Brassica napus</name>
    <name type="common">Rape</name>
    <dbReference type="NCBI Taxonomy" id="3708"/>
    <lineage>
        <taxon>Eukaryota</taxon>
        <taxon>Viridiplantae</taxon>
        <taxon>Streptophyta</taxon>
        <taxon>Embryophyta</taxon>
        <taxon>Tracheophyta</taxon>
        <taxon>Spermatophyta</taxon>
        <taxon>Magnoliopsida</taxon>
        <taxon>eudicotyledons</taxon>
        <taxon>Gunneridae</taxon>
        <taxon>Pentapetalae</taxon>
        <taxon>rosids</taxon>
        <taxon>malvids</taxon>
        <taxon>Brassicales</taxon>
        <taxon>Brassicaceae</taxon>
        <taxon>Brassiceae</taxon>
        <taxon>Brassica</taxon>
    </lineage>
</organism>
<accession>A0A078I023</accession>
<sequence length="18" mass="2240">MWKKRWRLLQYSLATMGA</sequence>
<evidence type="ECO:0000313" key="2">
    <source>
        <dbReference type="Proteomes" id="UP000028999"/>
    </source>
</evidence>
<protein>
    <submittedName>
        <fullName evidence="1">BnaC08g10910D protein</fullName>
    </submittedName>
</protein>
<proteinExistence type="predicted"/>
<dbReference type="PaxDb" id="3708-A0A078I023"/>
<gene>
    <name evidence="1" type="primary">BnaC08g10910D</name>
    <name evidence="1" type="ORF">GSBRNA2T00076695001</name>
</gene>
<keyword evidence="2" id="KW-1185">Reference proteome</keyword>
<dbReference type="AlphaFoldDB" id="A0A078I023"/>
<evidence type="ECO:0000313" key="1">
    <source>
        <dbReference type="EMBL" id="CDY43462.1"/>
    </source>
</evidence>
<reference evidence="1 2" key="1">
    <citation type="journal article" date="2014" name="Science">
        <title>Plant genetics. Early allopolyploid evolution in the post-Neolithic Brassica napus oilseed genome.</title>
        <authorList>
            <person name="Chalhoub B."/>
            <person name="Denoeud F."/>
            <person name="Liu S."/>
            <person name="Parkin I.A."/>
            <person name="Tang H."/>
            <person name="Wang X."/>
            <person name="Chiquet J."/>
            <person name="Belcram H."/>
            <person name="Tong C."/>
            <person name="Samans B."/>
            <person name="Correa M."/>
            <person name="Da Silva C."/>
            <person name="Just J."/>
            <person name="Falentin C."/>
            <person name="Koh C.S."/>
            <person name="Le Clainche I."/>
            <person name="Bernard M."/>
            <person name="Bento P."/>
            <person name="Noel B."/>
            <person name="Labadie K."/>
            <person name="Alberti A."/>
            <person name="Charles M."/>
            <person name="Arnaud D."/>
            <person name="Guo H."/>
            <person name="Daviaud C."/>
            <person name="Alamery S."/>
            <person name="Jabbari K."/>
            <person name="Zhao M."/>
            <person name="Edger P.P."/>
            <person name="Chelaifa H."/>
            <person name="Tack D."/>
            <person name="Lassalle G."/>
            <person name="Mestiri I."/>
            <person name="Schnel N."/>
            <person name="Le Paslier M.C."/>
            <person name="Fan G."/>
            <person name="Renault V."/>
            <person name="Bayer P.E."/>
            <person name="Golicz A.A."/>
            <person name="Manoli S."/>
            <person name="Lee T.H."/>
            <person name="Thi V.H."/>
            <person name="Chalabi S."/>
            <person name="Hu Q."/>
            <person name="Fan C."/>
            <person name="Tollenaere R."/>
            <person name="Lu Y."/>
            <person name="Battail C."/>
            <person name="Shen J."/>
            <person name="Sidebottom C.H."/>
            <person name="Wang X."/>
            <person name="Canaguier A."/>
            <person name="Chauveau A."/>
            <person name="Berard A."/>
            <person name="Deniot G."/>
            <person name="Guan M."/>
            <person name="Liu Z."/>
            <person name="Sun F."/>
            <person name="Lim Y.P."/>
            <person name="Lyons E."/>
            <person name="Town C.D."/>
            <person name="Bancroft I."/>
            <person name="Wang X."/>
            <person name="Meng J."/>
            <person name="Ma J."/>
            <person name="Pires J.C."/>
            <person name="King G.J."/>
            <person name="Brunel D."/>
            <person name="Delourme R."/>
            <person name="Renard M."/>
            <person name="Aury J.M."/>
            <person name="Adams K.L."/>
            <person name="Batley J."/>
            <person name="Snowdon R.J."/>
            <person name="Tost J."/>
            <person name="Edwards D."/>
            <person name="Zhou Y."/>
            <person name="Hua W."/>
            <person name="Sharpe A.G."/>
            <person name="Paterson A.H."/>
            <person name="Guan C."/>
            <person name="Wincker P."/>
        </authorList>
    </citation>
    <scope>NUCLEOTIDE SEQUENCE [LARGE SCALE GENOMIC DNA]</scope>
    <source>
        <strain evidence="2">cv. Darmor-bzh</strain>
    </source>
</reference>
<dbReference type="EMBL" id="LK032558">
    <property type="protein sequence ID" value="CDY43462.1"/>
    <property type="molecule type" value="Genomic_DNA"/>
</dbReference>
<dbReference type="Proteomes" id="UP000028999">
    <property type="component" value="Unassembled WGS sequence"/>
</dbReference>